<organism evidence="4 5">
    <name type="scientific">Pedococcus bigeumensis</name>
    <dbReference type="NCBI Taxonomy" id="433644"/>
    <lineage>
        <taxon>Bacteria</taxon>
        <taxon>Bacillati</taxon>
        <taxon>Actinomycetota</taxon>
        <taxon>Actinomycetes</taxon>
        <taxon>Micrococcales</taxon>
        <taxon>Intrasporangiaceae</taxon>
        <taxon>Pedococcus</taxon>
    </lineage>
</organism>
<dbReference type="PANTHER" id="PTHR16305">
    <property type="entry name" value="TESTICULAR SOLUBLE ADENYLYL CYCLASE"/>
    <property type="match status" value="1"/>
</dbReference>
<dbReference type="SUPFAM" id="SSF46894">
    <property type="entry name" value="C-terminal effector domain of the bipartite response regulators"/>
    <property type="match status" value="1"/>
</dbReference>
<sequence>MTEPMTAGPALPPLWLDEMHRWSHAQPMAMSTETQLFGRDEVILQLVGVLEQVERNGVAVGLTGEPGMGKTLVQAHVSELARAAGFAVLSARGSQRETHLPYANLHQLLTPILATVDELPPRQRDSLLACFGAVEVEEVNPFFTSLGVLELIVRTANDKPVLISLDDLHWMDQPTLDTLAFVARRIEPERVVLLCTSRSQEPLLGDDQTMTWIELEGLSSETAETLLRSRSPELATPLRERVIAESGGNPLALVEFVKALQTGTYAWSELDRALPMTDRLERAFTARADTLGPAARAVVDVAALDDGDDIRQLVTAASLLAGSTVGVDAVSGAVELGLLTVDGSTYALSHPLMGSAVRRAMTQGRRMEGHAALATTLAAFPERALWHRAGAVSGRDESIAAELERAADSARRRGAFATALARLERSAALSPDPQDQASRLLSAAELGYELGRFGHVEQIKSRVLRMTLRPRDRSRLTWLEGAFHDGATSEPADVRHLVRLARTANDDDDTDLAMQLLFGAARRVWWRDPGESVRHEIIGAAREVPLRSDDPRLLAVFGLAESLELSAAVLAQLDHWPVDLGGRLELAAPLGIAAFCSGDFVRADSFLTLAINQLRGEGRLSLLAEALAIRAWAEINLGVFDAGRSADEGMRLSTETGQKVWAGTAGLALAVIDAVAGRWQGRHWSLVKAEQIALQLPNASSSLLAGAQLARGIAELGSNRPEPAYGELVRVFRPSDPAHQRVQQLWTISYLAEAAVSTNRREHARPLLAAVEELTAGSSAVGAEIALEYTRAVLSDDDTAEGLFLAAMAGAGSPFPWHQARTQLAYGSWLRRQRRVTESREPLRAARTAFDALGTKPWALRADHELRATGERGWEPAPNSLEELSPQEAQIAQLASQGLSNREIAQRLFLSHRTVGSHLYRIFPKLGITSRQQLAEILIGATAVDAVLNHPQSSD</sequence>
<evidence type="ECO:0000313" key="5">
    <source>
        <dbReference type="Proteomes" id="UP000317722"/>
    </source>
</evidence>
<dbReference type="PROSITE" id="PS00622">
    <property type="entry name" value="HTH_LUXR_1"/>
    <property type="match status" value="1"/>
</dbReference>
<dbReference type="InterPro" id="IPR000792">
    <property type="entry name" value="Tscrpt_reg_LuxR_C"/>
</dbReference>
<evidence type="ECO:0000259" key="3">
    <source>
        <dbReference type="PROSITE" id="PS50043"/>
    </source>
</evidence>
<dbReference type="AlphaFoldDB" id="A0A502CIG0"/>
<dbReference type="SMART" id="SM00421">
    <property type="entry name" value="HTH_LUXR"/>
    <property type="match status" value="1"/>
</dbReference>
<dbReference type="SUPFAM" id="SSF52540">
    <property type="entry name" value="P-loop containing nucleoside triphosphate hydrolases"/>
    <property type="match status" value="1"/>
</dbReference>
<keyword evidence="2" id="KW-0067">ATP-binding</keyword>
<keyword evidence="1" id="KW-0547">Nucleotide-binding</keyword>
<dbReference type="Pfam" id="PF00196">
    <property type="entry name" value="GerE"/>
    <property type="match status" value="1"/>
</dbReference>
<dbReference type="InterPro" id="IPR016032">
    <property type="entry name" value="Sig_transdc_resp-reg_C-effctor"/>
</dbReference>
<dbReference type="EMBL" id="RCZM01000007">
    <property type="protein sequence ID" value="TPG13415.1"/>
    <property type="molecule type" value="Genomic_DNA"/>
</dbReference>
<dbReference type="Gene3D" id="1.10.10.10">
    <property type="entry name" value="Winged helix-like DNA-binding domain superfamily/Winged helix DNA-binding domain"/>
    <property type="match status" value="1"/>
</dbReference>
<comment type="caution">
    <text evidence="4">The sequence shown here is derived from an EMBL/GenBank/DDBJ whole genome shotgun (WGS) entry which is preliminary data.</text>
</comment>
<dbReference type="Pfam" id="PF13191">
    <property type="entry name" value="AAA_16"/>
    <property type="match status" value="1"/>
</dbReference>
<evidence type="ECO:0000256" key="2">
    <source>
        <dbReference type="ARBA" id="ARBA00022840"/>
    </source>
</evidence>
<dbReference type="Gene3D" id="3.40.50.300">
    <property type="entry name" value="P-loop containing nucleotide triphosphate hydrolases"/>
    <property type="match status" value="1"/>
</dbReference>
<reference evidence="4 5" key="1">
    <citation type="journal article" date="2019" name="Environ. Microbiol.">
        <title>Species interactions and distinct microbial communities in high Arctic permafrost affected cryosols are associated with the CH4 and CO2 gas fluxes.</title>
        <authorList>
            <person name="Altshuler I."/>
            <person name="Hamel J."/>
            <person name="Turney S."/>
            <person name="Magnuson E."/>
            <person name="Levesque R."/>
            <person name="Greer C."/>
            <person name="Whyte L.G."/>
        </authorList>
    </citation>
    <scope>NUCLEOTIDE SEQUENCE [LARGE SCALE GENOMIC DNA]</scope>
    <source>
        <strain evidence="4 5">S9.3A</strain>
    </source>
</reference>
<evidence type="ECO:0000313" key="4">
    <source>
        <dbReference type="EMBL" id="TPG13415.1"/>
    </source>
</evidence>
<gene>
    <name evidence="4" type="ORF">EAH86_18995</name>
</gene>
<dbReference type="Proteomes" id="UP000317722">
    <property type="component" value="Unassembled WGS sequence"/>
</dbReference>
<protein>
    <submittedName>
        <fullName evidence="4">Helix-turn-helix transcriptional regulator</fullName>
    </submittedName>
</protein>
<dbReference type="CDD" id="cd06170">
    <property type="entry name" value="LuxR_C_like"/>
    <property type="match status" value="1"/>
</dbReference>
<dbReference type="GO" id="GO:0005737">
    <property type="term" value="C:cytoplasm"/>
    <property type="evidence" value="ECO:0007669"/>
    <property type="project" value="TreeGrafter"/>
</dbReference>
<dbReference type="GO" id="GO:0004016">
    <property type="term" value="F:adenylate cyclase activity"/>
    <property type="evidence" value="ECO:0007669"/>
    <property type="project" value="TreeGrafter"/>
</dbReference>
<accession>A0A502CIG0</accession>
<dbReference type="GO" id="GO:0005524">
    <property type="term" value="F:ATP binding"/>
    <property type="evidence" value="ECO:0007669"/>
    <property type="project" value="UniProtKB-KW"/>
</dbReference>
<dbReference type="GO" id="GO:0003677">
    <property type="term" value="F:DNA binding"/>
    <property type="evidence" value="ECO:0007669"/>
    <property type="project" value="InterPro"/>
</dbReference>
<proteinExistence type="predicted"/>
<dbReference type="OrthoDB" id="483at2"/>
<dbReference type="InterPro" id="IPR041664">
    <property type="entry name" value="AAA_16"/>
</dbReference>
<keyword evidence="5" id="KW-1185">Reference proteome</keyword>
<evidence type="ECO:0000256" key="1">
    <source>
        <dbReference type="ARBA" id="ARBA00022741"/>
    </source>
</evidence>
<feature type="domain" description="HTH luxR-type" evidence="3">
    <location>
        <begin position="877"/>
        <end position="942"/>
    </location>
</feature>
<name>A0A502CIG0_9MICO</name>
<dbReference type="PROSITE" id="PS50043">
    <property type="entry name" value="HTH_LUXR_2"/>
    <property type="match status" value="1"/>
</dbReference>
<dbReference type="GO" id="GO:0006355">
    <property type="term" value="P:regulation of DNA-templated transcription"/>
    <property type="evidence" value="ECO:0007669"/>
    <property type="project" value="InterPro"/>
</dbReference>
<dbReference type="InterPro" id="IPR027417">
    <property type="entry name" value="P-loop_NTPase"/>
</dbReference>
<dbReference type="PANTHER" id="PTHR16305:SF35">
    <property type="entry name" value="TRANSCRIPTIONAL ACTIVATOR DOMAIN"/>
    <property type="match status" value="1"/>
</dbReference>
<dbReference type="PRINTS" id="PR00038">
    <property type="entry name" value="HTHLUXR"/>
</dbReference>
<dbReference type="InterPro" id="IPR036388">
    <property type="entry name" value="WH-like_DNA-bd_sf"/>
</dbReference>